<dbReference type="PANTHER" id="PTHR47991">
    <property type="entry name" value="OXOGLUTARATE/IRON-DEPENDENT DIOXYGENASE"/>
    <property type="match status" value="1"/>
</dbReference>
<keyword evidence="2 6" id="KW-0479">Metal-binding</keyword>
<dbReference type="RefSeq" id="XP_004249085.1">
    <property type="nucleotide sequence ID" value="XM_004249037.5"/>
</dbReference>
<gene>
    <name evidence="8" type="primary">LOC101252129</name>
</gene>
<dbReference type="GO" id="GO:0046872">
    <property type="term" value="F:metal ion binding"/>
    <property type="evidence" value="ECO:0007669"/>
    <property type="project" value="UniProtKB-KW"/>
</dbReference>
<dbReference type="FunCoup" id="A0A3Q7IJ27">
    <property type="interactions" value="71"/>
</dbReference>
<dbReference type="InterPro" id="IPR027443">
    <property type="entry name" value="IPNS-like_sf"/>
</dbReference>
<dbReference type="InterPro" id="IPR005123">
    <property type="entry name" value="Oxoglu/Fe-dep_dioxygenase_dom"/>
</dbReference>
<feature type="domain" description="Fe2OG dioxygenase" evidence="7">
    <location>
        <begin position="195"/>
        <end position="295"/>
    </location>
</feature>
<dbReference type="PaxDb" id="4081-Solyc10g076840.1.1"/>
<protein>
    <recommendedName>
        <fullName evidence="7">Fe2OG dioxygenase domain-containing protein</fullName>
    </recommendedName>
</protein>
<dbReference type="AlphaFoldDB" id="A0A3Q7IJ27"/>
<keyword evidence="3" id="KW-0847">Vitamin C</keyword>
<sequence length="347" mass="39729">MAETQETVSKSVQELANTNQVPEKYIYAQGSINTYPLLFDVPQVDLSLLTSPNRQQQLNKLQSGLKSCGCIQVINHGMEDSFLDKVREISKKFFALPTEEKLKYARTVNQIEGYGNDKVLTDKQRLDWSDRLCLNVFPEDIRELRFWPQKPECFREVFEEYMKNMKLLSESLLKAMAASLNVEENCFLDQCGERGMTTARFNFYPPCPRPDVVLGVKQHADASAITILLQDKEVEGLQVLKDDQWFRVPVVPYGLLINVGDQVEVMSNGIFKSPVHRVVTNAERERNSLAVFIMPDVHVGIGPVEKLINEERPRGYKDIKNYVALFFQSYQQGKIPIEAAKISQEFH</sequence>
<dbReference type="SUPFAM" id="SSF51197">
    <property type="entry name" value="Clavaminate synthase-like"/>
    <property type="match status" value="1"/>
</dbReference>
<dbReference type="Pfam" id="PF03171">
    <property type="entry name" value="2OG-FeII_Oxy"/>
    <property type="match status" value="1"/>
</dbReference>
<dbReference type="OMA" id="YLHTPTT"/>
<dbReference type="Gramene" id="Solyc10g076840.2.1">
    <property type="protein sequence ID" value="Solyc10g076840.2.1"/>
    <property type="gene ID" value="Solyc10g076840.2"/>
</dbReference>
<name>A0A3Q7IJ27_SOLLC</name>
<evidence type="ECO:0000256" key="1">
    <source>
        <dbReference type="ARBA" id="ARBA00008056"/>
    </source>
</evidence>
<dbReference type="Gene3D" id="2.60.120.330">
    <property type="entry name" value="B-lactam Antibiotic, Isopenicillin N Synthase, Chain"/>
    <property type="match status" value="1"/>
</dbReference>
<dbReference type="PROSITE" id="PS51471">
    <property type="entry name" value="FE2OG_OXY"/>
    <property type="match status" value="1"/>
</dbReference>
<dbReference type="GeneID" id="101252129"/>
<dbReference type="EnsemblPlants" id="Solyc10g076840.2.1">
    <property type="protein sequence ID" value="Solyc10g076840.2.1"/>
    <property type="gene ID" value="Solyc10g076840.2"/>
</dbReference>
<dbReference type="Pfam" id="PF14226">
    <property type="entry name" value="DIOX_N"/>
    <property type="match status" value="1"/>
</dbReference>
<evidence type="ECO:0000256" key="6">
    <source>
        <dbReference type="RuleBase" id="RU003682"/>
    </source>
</evidence>
<evidence type="ECO:0000256" key="3">
    <source>
        <dbReference type="ARBA" id="ARBA00022896"/>
    </source>
</evidence>
<dbReference type="FunFam" id="2.60.120.330:FF:000018">
    <property type="entry name" value="2-oxoglutarate (2OG) and Fe(II)-dependent oxygenase superfamily protein"/>
    <property type="match status" value="1"/>
</dbReference>
<dbReference type="GO" id="GO:0031418">
    <property type="term" value="F:L-ascorbic acid binding"/>
    <property type="evidence" value="ECO:0007669"/>
    <property type="project" value="UniProtKB-KW"/>
</dbReference>
<dbReference type="InterPro" id="IPR050295">
    <property type="entry name" value="Plant_2OG-oxidoreductases"/>
</dbReference>
<dbReference type="SMR" id="A0A3Q7IJ27"/>
<dbReference type="GO" id="GO:0016706">
    <property type="term" value="F:2-oxoglutarate-dependent dioxygenase activity"/>
    <property type="evidence" value="ECO:0007669"/>
    <property type="project" value="UniProtKB-ARBA"/>
</dbReference>
<dbReference type="Proteomes" id="UP000004994">
    <property type="component" value="Chromosome 10"/>
</dbReference>
<evidence type="ECO:0000313" key="8">
    <source>
        <dbReference type="EnsemblPlants" id="Solyc10g076840.2.1"/>
    </source>
</evidence>
<proteinExistence type="inferred from homology"/>
<accession>A0A3Q7IJ27</accession>
<keyword evidence="5 6" id="KW-0408">Iron</keyword>
<evidence type="ECO:0000313" key="9">
    <source>
        <dbReference type="Proteomes" id="UP000004994"/>
    </source>
</evidence>
<dbReference type="GO" id="GO:0002238">
    <property type="term" value="P:response to molecule of fungal origin"/>
    <property type="evidence" value="ECO:0007669"/>
    <property type="project" value="UniProtKB-ARBA"/>
</dbReference>
<evidence type="ECO:0000256" key="4">
    <source>
        <dbReference type="ARBA" id="ARBA00023002"/>
    </source>
</evidence>
<dbReference type="InterPro" id="IPR044861">
    <property type="entry name" value="IPNS-like_FE2OG_OXY"/>
</dbReference>
<keyword evidence="9" id="KW-1185">Reference proteome</keyword>
<evidence type="ECO:0000256" key="5">
    <source>
        <dbReference type="ARBA" id="ARBA00023004"/>
    </source>
</evidence>
<dbReference type="InterPro" id="IPR026992">
    <property type="entry name" value="DIOX_N"/>
</dbReference>
<evidence type="ECO:0000256" key="2">
    <source>
        <dbReference type="ARBA" id="ARBA00022723"/>
    </source>
</evidence>
<organism evidence="8">
    <name type="scientific">Solanum lycopersicum</name>
    <name type="common">Tomato</name>
    <name type="synonym">Lycopersicon esculentum</name>
    <dbReference type="NCBI Taxonomy" id="4081"/>
    <lineage>
        <taxon>Eukaryota</taxon>
        <taxon>Viridiplantae</taxon>
        <taxon>Streptophyta</taxon>
        <taxon>Embryophyta</taxon>
        <taxon>Tracheophyta</taxon>
        <taxon>Spermatophyta</taxon>
        <taxon>Magnoliopsida</taxon>
        <taxon>eudicotyledons</taxon>
        <taxon>Gunneridae</taxon>
        <taxon>Pentapetalae</taxon>
        <taxon>asterids</taxon>
        <taxon>lamiids</taxon>
        <taxon>Solanales</taxon>
        <taxon>Solanaceae</taxon>
        <taxon>Solanoideae</taxon>
        <taxon>Solaneae</taxon>
        <taxon>Solanum</taxon>
        <taxon>Solanum subgen. Lycopersicon</taxon>
    </lineage>
</organism>
<keyword evidence="4 6" id="KW-0560">Oxidoreductase</keyword>
<dbReference type="OrthoDB" id="288590at2759"/>
<reference evidence="8" key="2">
    <citation type="submission" date="2019-01" db="UniProtKB">
        <authorList>
            <consortium name="EnsemblPlants"/>
        </authorList>
    </citation>
    <scope>IDENTIFICATION</scope>
    <source>
        <strain evidence="8">cv. Heinz 1706</strain>
    </source>
</reference>
<dbReference type="InParanoid" id="A0A3Q7IJ27"/>
<dbReference type="KEGG" id="sly:101252129"/>
<comment type="similarity">
    <text evidence="1 6">Belongs to the iron/ascorbate-dependent oxidoreductase family.</text>
</comment>
<evidence type="ECO:0000259" key="7">
    <source>
        <dbReference type="PROSITE" id="PS51471"/>
    </source>
</evidence>
<dbReference type="GO" id="GO:0009805">
    <property type="term" value="P:coumarin biosynthetic process"/>
    <property type="evidence" value="ECO:0007669"/>
    <property type="project" value="UniProtKB-ARBA"/>
</dbReference>
<reference evidence="8" key="1">
    <citation type="journal article" date="2012" name="Nature">
        <title>The tomato genome sequence provides insights into fleshy fruit evolution.</title>
        <authorList>
            <consortium name="Tomato Genome Consortium"/>
        </authorList>
    </citation>
    <scope>NUCLEOTIDE SEQUENCE [LARGE SCALE GENOMIC DNA]</scope>
    <source>
        <strain evidence="8">cv. Heinz 1706</strain>
    </source>
</reference>